<dbReference type="RefSeq" id="WP_015675651.1">
    <property type="nucleotide sequence ID" value="NZ_AOGX02000003.1"/>
</dbReference>
<gene>
    <name evidence="1" type="ORF">LEP1GSC202_0378</name>
</gene>
<dbReference type="EMBL" id="AOGX02000003">
    <property type="protein sequence ID" value="EOQ90774.1"/>
    <property type="molecule type" value="Genomic_DNA"/>
</dbReference>
<sequence length="218" mass="25792">MKELLKILIISISTTFCSFNSKNTYYTIIDPTTQAFGEIEPKIDDFKELPYLAKVEVLTKEPIRKGVFNFHKISYLGKIYYIDSIYLSKKTEPPFKEYWLTQQPIREFTINENDIFNNTRKKYNFFGQPMTIDWWYPEKPWISSVHSIDCSGKKIKLILVVIISSRIEGKVVKLIFSSKNDIIDYDHLLEYSASTLDNNQINLEEIKYPRKHNKCFEE</sequence>
<dbReference type="Proteomes" id="UP000013996">
    <property type="component" value="Unassembled WGS sequence"/>
</dbReference>
<name>A0A5E8HHH0_9LEPT</name>
<evidence type="ECO:0000313" key="1">
    <source>
        <dbReference type="EMBL" id="EOQ90774.1"/>
    </source>
</evidence>
<proteinExistence type="predicted"/>
<protein>
    <submittedName>
        <fullName evidence="1">Uncharacterized protein</fullName>
    </submittedName>
</protein>
<reference evidence="1 2" key="1">
    <citation type="submission" date="2013-04" db="EMBL/GenBank/DDBJ databases">
        <authorList>
            <person name="Harkins D.M."/>
            <person name="Durkin A.S."/>
            <person name="Brinkac L.M."/>
            <person name="Haft D.H."/>
            <person name="Selengut J.D."/>
            <person name="Sanka R."/>
            <person name="DePew J."/>
            <person name="Purushe J."/>
            <person name="Hartskeerl R.A."/>
            <person name="Ahmed A."/>
            <person name="van der Linden H."/>
            <person name="Goris M.G.A."/>
            <person name="Vinetz J.M."/>
            <person name="Sutton G.G."/>
            <person name="Nierman W.C."/>
            <person name="Fouts D.E."/>
        </authorList>
    </citation>
    <scope>NUCLEOTIDE SEQUENCE [LARGE SCALE GENOMIC DNA]</scope>
    <source>
        <strain evidence="1 2">Sao Paulo</strain>
    </source>
</reference>
<dbReference type="AlphaFoldDB" id="A0A5E8HHH0"/>
<organism evidence="1 2">
    <name type="scientific">Leptospira yanagawae serovar Saopaulo str. Sao Paulo = ATCC 700523</name>
    <dbReference type="NCBI Taxonomy" id="1249483"/>
    <lineage>
        <taxon>Bacteria</taxon>
        <taxon>Pseudomonadati</taxon>
        <taxon>Spirochaetota</taxon>
        <taxon>Spirochaetia</taxon>
        <taxon>Leptospirales</taxon>
        <taxon>Leptospiraceae</taxon>
        <taxon>Leptospira</taxon>
    </lineage>
</organism>
<accession>A0A5E8HHH0</accession>
<comment type="caution">
    <text evidence="1">The sequence shown here is derived from an EMBL/GenBank/DDBJ whole genome shotgun (WGS) entry which is preliminary data.</text>
</comment>
<evidence type="ECO:0000313" key="2">
    <source>
        <dbReference type="Proteomes" id="UP000013996"/>
    </source>
</evidence>